<dbReference type="EMBL" id="MN738842">
    <property type="protein sequence ID" value="QHT27789.1"/>
    <property type="molecule type" value="Genomic_DNA"/>
</dbReference>
<organism evidence="2">
    <name type="scientific">viral metagenome</name>
    <dbReference type="NCBI Taxonomy" id="1070528"/>
    <lineage>
        <taxon>unclassified sequences</taxon>
        <taxon>metagenomes</taxon>
        <taxon>organismal metagenomes</taxon>
    </lineage>
</organism>
<dbReference type="GO" id="GO:0042262">
    <property type="term" value="P:DNA protection"/>
    <property type="evidence" value="ECO:0007669"/>
    <property type="project" value="InterPro"/>
</dbReference>
<feature type="region of interest" description="Disordered" evidence="1">
    <location>
        <begin position="1"/>
        <end position="23"/>
    </location>
</feature>
<sequence>MPKKSARRSFTIHDARKSDGCPTKFKNKDYSGVYVSSNPAGAAKKALTQLGRVKNTKGQFSLYLTMRETTQGSKKKLMSYKVTREKLKDPIELKGRVIEFQNKSKSVKSIPKGKGCAKSSGKKRTRKASRR</sequence>
<name>A0A6C0EHM7_9ZZZZ</name>
<evidence type="ECO:0000313" key="2">
    <source>
        <dbReference type="EMBL" id="QHT27789.1"/>
    </source>
</evidence>
<reference evidence="2" key="1">
    <citation type="journal article" date="2020" name="Nature">
        <title>Giant virus diversity and host interactions through global metagenomics.</title>
        <authorList>
            <person name="Schulz F."/>
            <person name="Roux S."/>
            <person name="Paez-Espino D."/>
            <person name="Jungbluth S."/>
            <person name="Walsh D.A."/>
            <person name="Denef V.J."/>
            <person name="McMahon K.D."/>
            <person name="Konstantinidis K.T."/>
            <person name="Eloe-Fadrosh E.A."/>
            <person name="Kyrpides N.C."/>
            <person name="Woyke T."/>
        </authorList>
    </citation>
    <scope>NUCLEOTIDE SEQUENCE</scope>
    <source>
        <strain evidence="2">GVMAG-M-3300000115-19</strain>
    </source>
</reference>
<evidence type="ECO:0000256" key="1">
    <source>
        <dbReference type="SAM" id="MobiDB-lite"/>
    </source>
</evidence>
<accession>A0A6C0EHM7</accession>
<dbReference type="SUPFAM" id="SSF102875">
    <property type="entry name" value="Chromosomal protein MC1"/>
    <property type="match status" value="1"/>
</dbReference>
<dbReference type="AlphaFoldDB" id="A0A6C0EHM7"/>
<protein>
    <submittedName>
        <fullName evidence="2">Uncharacterized protein</fullName>
    </submittedName>
</protein>
<feature type="region of interest" description="Disordered" evidence="1">
    <location>
        <begin position="103"/>
        <end position="131"/>
    </location>
</feature>
<proteinExistence type="predicted"/>
<dbReference type="InterPro" id="IPR036620">
    <property type="entry name" value="MC1_sf"/>
</dbReference>
<feature type="compositionally biased region" description="Basic residues" evidence="1">
    <location>
        <begin position="120"/>
        <end position="131"/>
    </location>
</feature>